<protein>
    <recommendedName>
        <fullName evidence="4">Alanine racemase N-terminal domain-containing protein</fullName>
    </recommendedName>
</protein>
<dbReference type="AlphaFoldDB" id="A0A1H7AM40"/>
<dbReference type="Proteomes" id="UP000199223">
    <property type="component" value="Unassembled WGS sequence"/>
</dbReference>
<evidence type="ECO:0000256" key="1">
    <source>
        <dbReference type="ARBA" id="ARBA00022898"/>
    </source>
</evidence>
<evidence type="ECO:0000256" key="3">
    <source>
        <dbReference type="RuleBase" id="RU004514"/>
    </source>
</evidence>
<feature type="modified residue" description="N6-(pyridoxal phosphate)lysine" evidence="2">
    <location>
        <position position="53"/>
    </location>
</feature>
<feature type="domain" description="Alanine racemase N-terminal" evidence="4">
    <location>
        <begin position="41"/>
        <end position="237"/>
    </location>
</feature>
<dbReference type="STRING" id="856736.SAMN04488058_11238"/>
<evidence type="ECO:0000259" key="4">
    <source>
        <dbReference type="Pfam" id="PF01168"/>
    </source>
</evidence>
<dbReference type="Pfam" id="PF01168">
    <property type="entry name" value="Ala_racemase_N"/>
    <property type="match status" value="1"/>
</dbReference>
<dbReference type="Gene3D" id="3.20.20.10">
    <property type="entry name" value="Alanine racemase"/>
    <property type="match status" value="1"/>
</dbReference>
<reference evidence="6" key="1">
    <citation type="submission" date="2016-10" db="EMBL/GenBank/DDBJ databases">
        <authorList>
            <person name="Varghese N."/>
            <person name="Submissions S."/>
        </authorList>
    </citation>
    <scope>NUCLEOTIDE SEQUENCE [LARGE SCALE GENOMIC DNA]</scope>
    <source>
        <strain evidence="6">CGMCC 1.10218</strain>
    </source>
</reference>
<comment type="cofactor">
    <cofactor evidence="2">
        <name>pyridoxal 5'-phosphate</name>
        <dbReference type="ChEBI" id="CHEBI:597326"/>
    </cofactor>
</comment>
<dbReference type="EMBL" id="FNZA01000012">
    <property type="protein sequence ID" value="SEJ62075.1"/>
    <property type="molecule type" value="Genomic_DNA"/>
</dbReference>
<keyword evidence="6" id="KW-1185">Reference proteome</keyword>
<dbReference type="PANTHER" id="PTHR10146">
    <property type="entry name" value="PROLINE SYNTHETASE CO-TRANSCRIBED BACTERIAL HOMOLOG PROTEIN"/>
    <property type="match status" value="1"/>
</dbReference>
<keyword evidence="1 2" id="KW-0663">Pyridoxal phosphate</keyword>
<comment type="similarity">
    <text evidence="3">Belongs to the pyridoxal phosphate-binding protein YggS/PROSC family.</text>
</comment>
<dbReference type="SUPFAM" id="SSF51419">
    <property type="entry name" value="PLP-binding barrel"/>
    <property type="match status" value="1"/>
</dbReference>
<organism evidence="5 6">
    <name type="scientific">Deinococcus reticulitermitis</name>
    <dbReference type="NCBI Taxonomy" id="856736"/>
    <lineage>
        <taxon>Bacteria</taxon>
        <taxon>Thermotogati</taxon>
        <taxon>Deinococcota</taxon>
        <taxon>Deinococci</taxon>
        <taxon>Deinococcales</taxon>
        <taxon>Deinococcaceae</taxon>
        <taxon>Deinococcus</taxon>
    </lineage>
</organism>
<dbReference type="PIRSF" id="PIRSF004848">
    <property type="entry name" value="YBL036c_PLPDEIII"/>
    <property type="match status" value="1"/>
</dbReference>
<sequence>MGHNGGRARFALFSPRRALERGVSLPEILAGIRRAEAQAGRLPGSVRLVAVTKGHPLAEIREKVLSYGAFPLAENRGQELRDKLAALTEHGLDAAELEWHFIGPVQRNKVKYLRGVRLIHSVEDAEQARAIAEAAAKWGQAPAVLLQRHNGEAQKHGALPEALPGLLREVREAGLDVRGLMVMAPYGQPEAARRVFEETAAQARALELPELSMGMSDDYPAAIAAGSTLVRVGTRLFS</sequence>
<dbReference type="InterPro" id="IPR001608">
    <property type="entry name" value="Ala_racemase_N"/>
</dbReference>
<evidence type="ECO:0000313" key="5">
    <source>
        <dbReference type="EMBL" id="SEJ62075.1"/>
    </source>
</evidence>
<dbReference type="GO" id="GO:0030170">
    <property type="term" value="F:pyridoxal phosphate binding"/>
    <property type="evidence" value="ECO:0007669"/>
    <property type="project" value="InterPro"/>
</dbReference>
<evidence type="ECO:0000313" key="6">
    <source>
        <dbReference type="Proteomes" id="UP000199223"/>
    </source>
</evidence>
<dbReference type="InterPro" id="IPR029066">
    <property type="entry name" value="PLP-binding_barrel"/>
</dbReference>
<gene>
    <name evidence="5" type="ORF">SAMN04488058_11238</name>
</gene>
<accession>A0A1H7AM40</accession>
<dbReference type="CDD" id="cd00635">
    <property type="entry name" value="PLPDE_III_YBL036c_like"/>
    <property type="match status" value="1"/>
</dbReference>
<dbReference type="PROSITE" id="PS01211">
    <property type="entry name" value="UPF0001"/>
    <property type="match status" value="1"/>
</dbReference>
<dbReference type="InterPro" id="IPR011078">
    <property type="entry name" value="PyrdxlP_homeostasis"/>
</dbReference>
<name>A0A1H7AM40_9DEIO</name>
<evidence type="ECO:0000256" key="2">
    <source>
        <dbReference type="PIRSR" id="PIRSR004848-1"/>
    </source>
</evidence>
<proteinExistence type="inferred from homology"/>
<dbReference type="NCBIfam" id="TIGR00044">
    <property type="entry name" value="YggS family pyridoxal phosphate-dependent enzyme"/>
    <property type="match status" value="1"/>
</dbReference>
<dbReference type="PANTHER" id="PTHR10146:SF14">
    <property type="entry name" value="PYRIDOXAL PHOSPHATE HOMEOSTASIS PROTEIN"/>
    <property type="match status" value="1"/>
</dbReference>